<organism evidence="11 12">
    <name type="scientific">Prymnesium parvum</name>
    <name type="common">Toxic golden alga</name>
    <dbReference type="NCBI Taxonomy" id="97485"/>
    <lineage>
        <taxon>Eukaryota</taxon>
        <taxon>Haptista</taxon>
        <taxon>Haptophyta</taxon>
        <taxon>Prymnesiophyceae</taxon>
        <taxon>Prymnesiales</taxon>
        <taxon>Prymnesiaceae</taxon>
        <taxon>Prymnesium</taxon>
    </lineage>
</organism>
<sequence>MTAASADPIAGRLTIGIKHTSRFPRRRQMLQLLLSSIRQRYPSGIRILVADDGGAADAAAIRAAGAELLPLPADSGLGYGRNALVAATRTAYFVLLDDDVFFHAASSLEVLVAALEANPAAALAAGCYRDIRFEREDCFTLRFDVEEDGALVHARAAPARPDGCALVHAAHNFFVARTRALVRFAWDGRQRVMEHETFFYQLYLNEQPVLSCPRVSVGHNTTRDDEYRERSFRLREGRFMQYLCKNFPEVATFTTPYLRWRCASRTYCGPAWHAQFAYDGRQCHAMAWDPDDDRSTVRRPLVPRAVRGDGRFPAAAASGRRVVPLLVLIFTERRNAARRAWQRATWLSFAWHRGYLERELVPWRHLYVEAARRRASAAASHRDEVVGDTLTLSNASEGYKNLVFKTMEALRWCLAHVEFEVLLKTDDDSLVHVGRLWHWLQRERLLHTPPPSIDRLYAGRLFRHSQVIRRNFTRADLWHPDWYPPSFRKWAVDYSIYPAEAYPPYCGGGGYLIGHRAASLVLREYELLPLSSVPRVEDAFVGVLAHAQKLQPTEIETFQEPPRGSHQTREMFIDQTLVHRVLEPFKAFRWLMLSSNCHAGPRECARQHNRTHGLPYDAVEGSLEGEISHESPLEKDWVSGPIPTAHPRAFTGTDPLQLIEQPYSASKKVKGGRRKRGRGELCRGMAPISLSKPLRTVAPIVKFQDETFKRPRVQAVPNDMLRFPNKAWWKVRRLKDLKVQNGARFWLVGWDGSDSGGQPWPDSWEPTANVSKDLIDDFLINRREEVSSRIPVDIRPLRTLVQRSVAAAVMKDKNSAFGRVHEINLDALSLRDLALYYIHSIGEQYQVPIKEQYNPKDKITITMTLGRVLSLRQLVFRHSGRSEHWVDETHLSHSC</sequence>
<dbReference type="SUPFAM" id="SSF53448">
    <property type="entry name" value="Nucleotide-diphospho-sugar transferases"/>
    <property type="match status" value="1"/>
</dbReference>
<name>A0AB34JE36_PRYPA</name>
<dbReference type="Gene3D" id="3.90.550.50">
    <property type="match status" value="1"/>
</dbReference>
<dbReference type="Pfam" id="PF00535">
    <property type="entry name" value="Glycos_transf_2"/>
    <property type="match status" value="1"/>
</dbReference>
<dbReference type="Gene3D" id="2.40.50.40">
    <property type="match status" value="1"/>
</dbReference>
<keyword evidence="12" id="KW-1185">Reference proteome</keyword>
<keyword evidence="6" id="KW-0735">Signal-anchor</keyword>
<evidence type="ECO:0000256" key="6">
    <source>
        <dbReference type="ARBA" id="ARBA00022968"/>
    </source>
</evidence>
<dbReference type="PANTHER" id="PTHR11214:SF3">
    <property type="entry name" value="BETA-1,3-GALACTOSYLTRANSFERASE 6"/>
    <property type="match status" value="1"/>
</dbReference>
<accession>A0AB34JE36</accession>
<keyword evidence="5" id="KW-0812">Transmembrane</keyword>
<evidence type="ECO:0000256" key="5">
    <source>
        <dbReference type="ARBA" id="ARBA00022692"/>
    </source>
</evidence>
<dbReference type="InterPro" id="IPR029044">
    <property type="entry name" value="Nucleotide-diphossugar_trans"/>
</dbReference>
<dbReference type="GO" id="GO:0016758">
    <property type="term" value="F:hexosyltransferase activity"/>
    <property type="evidence" value="ECO:0007669"/>
    <property type="project" value="InterPro"/>
</dbReference>
<evidence type="ECO:0000259" key="10">
    <source>
        <dbReference type="Pfam" id="PF00535"/>
    </source>
</evidence>
<feature type="domain" description="Glycosyltransferase 2-like" evidence="10">
    <location>
        <begin position="27"/>
        <end position="131"/>
    </location>
</feature>
<dbReference type="InterPro" id="IPR002659">
    <property type="entry name" value="Glyco_trans_31"/>
</dbReference>
<evidence type="ECO:0000256" key="9">
    <source>
        <dbReference type="ARBA" id="ARBA00023136"/>
    </source>
</evidence>
<keyword evidence="3" id="KW-0328">Glycosyltransferase</keyword>
<protein>
    <recommendedName>
        <fullName evidence="10">Glycosyltransferase 2-like domain-containing protein</fullName>
    </recommendedName>
</protein>
<gene>
    <name evidence="11" type="ORF">AB1Y20_023491</name>
</gene>
<dbReference type="EMBL" id="JBGBPQ010000009">
    <property type="protein sequence ID" value="KAL1520011.1"/>
    <property type="molecule type" value="Genomic_DNA"/>
</dbReference>
<evidence type="ECO:0000313" key="12">
    <source>
        <dbReference type="Proteomes" id="UP001515480"/>
    </source>
</evidence>
<dbReference type="Proteomes" id="UP001515480">
    <property type="component" value="Unassembled WGS sequence"/>
</dbReference>
<keyword evidence="8" id="KW-0333">Golgi apparatus</keyword>
<evidence type="ECO:0000256" key="8">
    <source>
        <dbReference type="ARBA" id="ARBA00023034"/>
    </source>
</evidence>
<proteinExistence type="inferred from homology"/>
<dbReference type="InterPro" id="IPR001173">
    <property type="entry name" value="Glyco_trans_2-like"/>
</dbReference>
<dbReference type="GO" id="GO:0000139">
    <property type="term" value="C:Golgi membrane"/>
    <property type="evidence" value="ECO:0007669"/>
    <property type="project" value="UniProtKB-SubCell"/>
</dbReference>
<evidence type="ECO:0000256" key="2">
    <source>
        <dbReference type="ARBA" id="ARBA00008661"/>
    </source>
</evidence>
<reference evidence="11 12" key="1">
    <citation type="journal article" date="2024" name="Science">
        <title>Giant polyketide synthase enzymes in the biosynthesis of giant marine polyether toxins.</title>
        <authorList>
            <person name="Fallon T.R."/>
            <person name="Shende V.V."/>
            <person name="Wierzbicki I.H."/>
            <person name="Pendleton A.L."/>
            <person name="Watervoot N.F."/>
            <person name="Auber R.P."/>
            <person name="Gonzalez D.J."/>
            <person name="Wisecaver J.H."/>
            <person name="Moore B.S."/>
        </authorList>
    </citation>
    <scope>NUCLEOTIDE SEQUENCE [LARGE SCALE GENOMIC DNA]</scope>
    <source>
        <strain evidence="11 12">12B1</strain>
    </source>
</reference>
<evidence type="ECO:0000256" key="3">
    <source>
        <dbReference type="ARBA" id="ARBA00022676"/>
    </source>
</evidence>
<dbReference type="Pfam" id="PF01762">
    <property type="entry name" value="Galactosyl_T"/>
    <property type="match status" value="1"/>
</dbReference>
<keyword evidence="7" id="KW-1133">Transmembrane helix</keyword>
<keyword evidence="4" id="KW-0808">Transferase</keyword>
<evidence type="ECO:0000256" key="1">
    <source>
        <dbReference type="ARBA" id="ARBA00004323"/>
    </source>
</evidence>
<dbReference type="AlphaFoldDB" id="A0AB34JE36"/>
<evidence type="ECO:0000256" key="7">
    <source>
        <dbReference type="ARBA" id="ARBA00022989"/>
    </source>
</evidence>
<dbReference type="GO" id="GO:0006493">
    <property type="term" value="P:protein O-linked glycosylation"/>
    <property type="evidence" value="ECO:0007669"/>
    <property type="project" value="TreeGrafter"/>
</dbReference>
<dbReference type="PANTHER" id="PTHR11214">
    <property type="entry name" value="BETA-1,3-N-ACETYLGLUCOSAMINYLTRANSFERASE"/>
    <property type="match status" value="1"/>
</dbReference>
<comment type="caution">
    <text evidence="11">The sequence shown here is derived from an EMBL/GenBank/DDBJ whole genome shotgun (WGS) entry which is preliminary data.</text>
</comment>
<dbReference type="Gene3D" id="3.90.550.10">
    <property type="entry name" value="Spore Coat Polysaccharide Biosynthesis Protein SpsA, Chain A"/>
    <property type="match status" value="1"/>
</dbReference>
<comment type="similarity">
    <text evidence="2">Belongs to the glycosyltransferase 31 family.</text>
</comment>
<keyword evidence="9" id="KW-0472">Membrane</keyword>
<evidence type="ECO:0000313" key="11">
    <source>
        <dbReference type="EMBL" id="KAL1520011.1"/>
    </source>
</evidence>
<evidence type="ECO:0000256" key="4">
    <source>
        <dbReference type="ARBA" id="ARBA00022679"/>
    </source>
</evidence>
<comment type="subcellular location">
    <subcellularLocation>
        <location evidence="1">Golgi apparatus membrane</location>
        <topology evidence="1">Single-pass type II membrane protein</topology>
    </subcellularLocation>
</comment>